<dbReference type="GO" id="GO:0006355">
    <property type="term" value="P:regulation of DNA-templated transcription"/>
    <property type="evidence" value="ECO:0007669"/>
    <property type="project" value="InterPro"/>
</dbReference>
<name>A0A0C7QW34_PARSO</name>
<organism evidence="12 13">
    <name type="scientific">Paraclostridium sordellii</name>
    <name type="common">Clostridium sordellii</name>
    <dbReference type="NCBI Taxonomy" id="1505"/>
    <lineage>
        <taxon>Bacteria</taxon>
        <taxon>Bacillati</taxon>
        <taxon>Bacillota</taxon>
        <taxon>Clostridia</taxon>
        <taxon>Peptostreptococcales</taxon>
        <taxon>Peptostreptococcaceae</taxon>
        <taxon>Paraclostridium</taxon>
    </lineage>
</organism>
<comment type="function">
    <text evidence="7">May play the central regulatory role in sporulation. It may be an element of the effector pathway responsible for the activation of sporulation genes in response to nutritional stress. Spo0A may act in concert with spo0H (a sigma factor) to control the expression of some genes that are critical to the sporulation process.</text>
</comment>
<dbReference type="EMBL" id="CEKZ01000022">
    <property type="protein sequence ID" value="CEQ04922.1"/>
    <property type="molecule type" value="Genomic_DNA"/>
</dbReference>
<feature type="modified residue" description="4-aspartylphosphate" evidence="8">
    <location>
        <position position="54"/>
    </location>
</feature>
<evidence type="ECO:0000256" key="6">
    <source>
        <dbReference type="ARBA" id="ARBA00023163"/>
    </source>
</evidence>
<dbReference type="CDD" id="cd17574">
    <property type="entry name" value="REC_OmpR"/>
    <property type="match status" value="1"/>
</dbReference>
<dbReference type="SUPFAM" id="SSF52172">
    <property type="entry name" value="CheY-like"/>
    <property type="match status" value="1"/>
</dbReference>
<dbReference type="GO" id="GO:0032993">
    <property type="term" value="C:protein-DNA complex"/>
    <property type="evidence" value="ECO:0007669"/>
    <property type="project" value="TreeGrafter"/>
</dbReference>
<dbReference type="PANTHER" id="PTHR48111:SF2">
    <property type="entry name" value="RESPONSE REGULATOR SAER"/>
    <property type="match status" value="1"/>
</dbReference>
<dbReference type="OrthoDB" id="9790442at2"/>
<evidence type="ECO:0000256" key="7">
    <source>
        <dbReference type="ARBA" id="ARBA00024867"/>
    </source>
</evidence>
<protein>
    <recommendedName>
        <fullName evidence="1">Stage 0 sporulation protein A homolog</fullName>
    </recommendedName>
</protein>
<evidence type="ECO:0000259" key="11">
    <source>
        <dbReference type="PROSITE" id="PS51755"/>
    </source>
</evidence>
<dbReference type="PANTHER" id="PTHR48111">
    <property type="entry name" value="REGULATOR OF RPOS"/>
    <property type="match status" value="1"/>
</dbReference>
<dbReference type="FunFam" id="1.10.10.10:FF:000018">
    <property type="entry name" value="DNA-binding response regulator ResD"/>
    <property type="match status" value="1"/>
</dbReference>
<dbReference type="InterPro" id="IPR011006">
    <property type="entry name" value="CheY-like_superfamily"/>
</dbReference>
<dbReference type="GO" id="GO:0000976">
    <property type="term" value="F:transcription cis-regulatory region binding"/>
    <property type="evidence" value="ECO:0007669"/>
    <property type="project" value="TreeGrafter"/>
</dbReference>
<evidence type="ECO:0000259" key="10">
    <source>
        <dbReference type="PROSITE" id="PS50110"/>
    </source>
</evidence>
<dbReference type="Gene3D" id="6.10.250.690">
    <property type="match status" value="1"/>
</dbReference>
<dbReference type="SMART" id="SM00862">
    <property type="entry name" value="Trans_reg_C"/>
    <property type="match status" value="1"/>
</dbReference>
<evidence type="ECO:0000256" key="9">
    <source>
        <dbReference type="PROSITE-ProRule" id="PRU01091"/>
    </source>
</evidence>
<dbReference type="SMART" id="SM00448">
    <property type="entry name" value="REC"/>
    <property type="match status" value="1"/>
</dbReference>
<dbReference type="CDD" id="cd00383">
    <property type="entry name" value="trans_reg_C"/>
    <property type="match status" value="1"/>
</dbReference>
<dbReference type="RefSeq" id="WP_055342955.1">
    <property type="nucleotide sequence ID" value="NZ_CDNI01000022.1"/>
</dbReference>
<gene>
    <name evidence="12" type="primary">yycF_7</name>
    <name evidence="12" type="ORF">R28058_26391</name>
</gene>
<dbReference type="InterPro" id="IPR001789">
    <property type="entry name" value="Sig_transdc_resp-reg_receiver"/>
</dbReference>
<keyword evidence="5 9" id="KW-0238">DNA-binding</keyword>
<evidence type="ECO:0000313" key="12">
    <source>
        <dbReference type="EMBL" id="CEQ04922.1"/>
    </source>
</evidence>
<dbReference type="InterPro" id="IPR039420">
    <property type="entry name" value="WalR-like"/>
</dbReference>
<evidence type="ECO:0000313" key="13">
    <source>
        <dbReference type="Proteomes" id="UP000049127"/>
    </source>
</evidence>
<evidence type="ECO:0000256" key="4">
    <source>
        <dbReference type="ARBA" id="ARBA00023015"/>
    </source>
</evidence>
<evidence type="ECO:0000256" key="2">
    <source>
        <dbReference type="ARBA" id="ARBA00022553"/>
    </source>
</evidence>
<dbReference type="Gene3D" id="3.40.50.2300">
    <property type="match status" value="1"/>
</dbReference>
<dbReference type="AlphaFoldDB" id="A0A0C7QW34"/>
<dbReference type="SUPFAM" id="SSF46894">
    <property type="entry name" value="C-terminal effector domain of the bipartite response regulators"/>
    <property type="match status" value="1"/>
</dbReference>
<sequence length="232" mass="26491">MIKGNVLLVDDDKDIVESMEIHLKNEGLKVHKAYDGIEALEILVEKEIHLILMDIMMPKMDGLSATLKIREQKNIPIIIVSAKTQDTDKIIGLNLGADDYITKPFNPLELVARVKSNLRRYITLGNFEQESLETLKNGALVLNNSSKEVTVDGGIVKLTPMEYKILEMLLKTQGRVFSSRQLYESIWKEPGYNCDRTIAVHIRRIREKIEINPKDPKYIKVVWGVGYKIDKT</sequence>
<feature type="domain" description="Response regulatory" evidence="10">
    <location>
        <begin position="5"/>
        <end position="118"/>
    </location>
</feature>
<dbReference type="PROSITE" id="PS51755">
    <property type="entry name" value="OMPR_PHOB"/>
    <property type="match status" value="1"/>
</dbReference>
<dbReference type="GO" id="GO:0005829">
    <property type="term" value="C:cytosol"/>
    <property type="evidence" value="ECO:0007669"/>
    <property type="project" value="TreeGrafter"/>
</dbReference>
<dbReference type="GO" id="GO:0000156">
    <property type="term" value="F:phosphorelay response regulator activity"/>
    <property type="evidence" value="ECO:0007669"/>
    <property type="project" value="TreeGrafter"/>
</dbReference>
<proteinExistence type="predicted"/>
<evidence type="ECO:0000256" key="5">
    <source>
        <dbReference type="ARBA" id="ARBA00023125"/>
    </source>
</evidence>
<accession>A0A0C7QW34</accession>
<evidence type="ECO:0000256" key="8">
    <source>
        <dbReference type="PROSITE-ProRule" id="PRU00169"/>
    </source>
</evidence>
<dbReference type="Pfam" id="PF00072">
    <property type="entry name" value="Response_reg"/>
    <property type="match status" value="1"/>
</dbReference>
<keyword evidence="3" id="KW-0902">Two-component regulatory system</keyword>
<evidence type="ECO:0000256" key="1">
    <source>
        <dbReference type="ARBA" id="ARBA00018672"/>
    </source>
</evidence>
<reference evidence="12 13" key="1">
    <citation type="submission" date="2015-01" db="EMBL/GenBank/DDBJ databases">
        <authorList>
            <person name="Aslett A.Martin."/>
            <person name="De Silva Nishadi"/>
        </authorList>
    </citation>
    <scope>NUCLEOTIDE SEQUENCE [LARGE SCALE GENOMIC DNA]</scope>
    <source>
        <strain evidence="12 13">R28058</strain>
    </source>
</reference>
<evidence type="ECO:0000256" key="3">
    <source>
        <dbReference type="ARBA" id="ARBA00023012"/>
    </source>
</evidence>
<dbReference type="InterPro" id="IPR016032">
    <property type="entry name" value="Sig_transdc_resp-reg_C-effctor"/>
</dbReference>
<dbReference type="InterPro" id="IPR001867">
    <property type="entry name" value="OmpR/PhoB-type_DNA-bd"/>
</dbReference>
<keyword evidence="4" id="KW-0805">Transcription regulation</keyword>
<feature type="DNA-binding region" description="OmpR/PhoB-type" evidence="9">
    <location>
        <begin position="132"/>
        <end position="231"/>
    </location>
</feature>
<keyword evidence="2 8" id="KW-0597">Phosphoprotein</keyword>
<feature type="domain" description="OmpR/PhoB-type" evidence="11">
    <location>
        <begin position="132"/>
        <end position="231"/>
    </location>
</feature>
<dbReference type="Pfam" id="PF00486">
    <property type="entry name" value="Trans_reg_C"/>
    <property type="match status" value="1"/>
</dbReference>
<dbReference type="Gene3D" id="1.10.10.10">
    <property type="entry name" value="Winged helix-like DNA-binding domain superfamily/Winged helix DNA-binding domain"/>
    <property type="match status" value="1"/>
</dbReference>
<keyword evidence="6" id="KW-0804">Transcription</keyword>
<dbReference type="InterPro" id="IPR036388">
    <property type="entry name" value="WH-like_DNA-bd_sf"/>
</dbReference>
<dbReference type="Proteomes" id="UP000049127">
    <property type="component" value="Unassembled WGS sequence"/>
</dbReference>
<dbReference type="PROSITE" id="PS50110">
    <property type="entry name" value="RESPONSE_REGULATORY"/>
    <property type="match status" value="1"/>
</dbReference>